<dbReference type="InterPro" id="IPR003776">
    <property type="entry name" value="YcaO-like_dom"/>
</dbReference>
<dbReference type="Gene3D" id="3.30.40.250">
    <property type="match status" value="1"/>
</dbReference>
<dbReference type="Gene3D" id="3.30.160.660">
    <property type="match status" value="1"/>
</dbReference>
<dbReference type="PROSITE" id="PS51664">
    <property type="entry name" value="YCAO"/>
    <property type="match status" value="1"/>
</dbReference>
<protein>
    <submittedName>
        <fullName evidence="2">YcaO-like family protein</fullName>
    </submittedName>
</protein>
<dbReference type="RefSeq" id="WP_268917308.1">
    <property type="nucleotide sequence ID" value="NZ_CP124548.1"/>
</dbReference>
<reference evidence="2" key="1">
    <citation type="submission" date="2022-10" db="EMBL/GenBank/DDBJ databases">
        <title>Genome sequence of Actinomyces israelii ATCC 10048.</title>
        <authorList>
            <person name="Watt R.M."/>
            <person name="Tong W.M."/>
        </authorList>
    </citation>
    <scope>NUCLEOTIDE SEQUENCE</scope>
    <source>
        <strain evidence="2">ATCC 10048</strain>
    </source>
</reference>
<dbReference type="EMBL" id="JAPTMY010000012">
    <property type="protein sequence ID" value="MCZ0857785.1"/>
    <property type="molecule type" value="Genomic_DNA"/>
</dbReference>
<dbReference type="NCBIfam" id="TIGR03604">
    <property type="entry name" value="TOMM_cyclo_SagD"/>
    <property type="match status" value="1"/>
</dbReference>
<keyword evidence="3" id="KW-1185">Reference proteome</keyword>
<gene>
    <name evidence="2" type="ORF">OHJ16_06975</name>
</gene>
<dbReference type="InterPro" id="IPR027624">
    <property type="entry name" value="TOMM_cyclo_SagD"/>
</dbReference>
<organism evidence="2 3">
    <name type="scientific">Actinomyces israelii</name>
    <dbReference type="NCBI Taxonomy" id="1659"/>
    <lineage>
        <taxon>Bacteria</taxon>
        <taxon>Bacillati</taxon>
        <taxon>Actinomycetota</taxon>
        <taxon>Actinomycetes</taxon>
        <taxon>Actinomycetales</taxon>
        <taxon>Actinomycetaceae</taxon>
        <taxon>Actinomyces</taxon>
    </lineage>
</organism>
<dbReference type="Gene3D" id="3.30.1330.230">
    <property type="match status" value="1"/>
</dbReference>
<dbReference type="Proteomes" id="UP001072034">
    <property type="component" value="Unassembled WGS sequence"/>
</dbReference>
<name>A0ABT4I7S6_9ACTO</name>
<accession>A0ABT4I7S6</accession>
<comment type="caution">
    <text evidence="2">The sequence shown here is derived from an EMBL/GenBank/DDBJ whole genome shotgun (WGS) entry which is preliminary data.</text>
</comment>
<proteinExistence type="predicted"/>
<feature type="domain" description="YcaO" evidence="1">
    <location>
        <begin position="75"/>
        <end position="451"/>
    </location>
</feature>
<sequence length="451" mass="49779">MINTAQKTPRFSERWNDRTASTESLLHLGSEHFGVAPIKFEITHSSNEVRSHYIGVRSAAADEIIGTPVNHSNGGGSFSREQARIAGIAETVERYSAAYIPRTGLRTCSYNNLNGPALHPSDFALFAPHQYEQPAFPYIPFTAETVTTWTQGLSLRTGLPTYVPAQLVYLNRHLDPDSRIGYATSNGLACGPDYTEAAISALFECAERDAVMITWNAGLAMPRIDLNSNLWVRKIIRRHFKPTWMNFAALDLTPINGIPTSLAVVWSNNPETQLLSVGAASRSTLAEACVEALLEAFHCTAYCRSLIRDNGSIDTSDNLDKKVVSLEDHVRFYGSDEHAKLAEFLLGSSQQIDLQSTPNLDHSSPRQLLEELVRTLDGDIDCTIVDATSPDLQELDLAVVKAVCPQFIPLGVGWRDRYIGGDRILDVPQKIGLSDHQLAYSELTPYPHPFP</sequence>
<dbReference type="Pfam" id="PF02624">
    <property type="entry name" value="YcaO"/>
    <property type="match status" value="1"/>
</dbReference>
<evidence type="ECO:0000313" key="3">
    <source>
        <dbReference type="Proteomes" id="UP001072034"/>
    </source>
</evidence>
<dbReference type="PANTHER" id="PTHR37809:SF1">
    <property type="entry name" value="RIBOSOMAL PROTEIN S12 METHYLTHIOTRANSFERASE ACCESSORY FACTOR YCAO"/>
    <property type="match status" value="1"/>
</dbReference>
<dbReference type="PANTHER" id="PTHR37809">
    <property type="entry name" value="RIBOSOMAL PROTEIN S12 METHYLTHIOTRANSFERASE ACCESSORY FACTOR YCAO"/>
    <property type="match status" value="1"/>
</dbReference>
<evidence type="ECO:0000259" key="1">
    <source>
        <dbReference type="PROSITE" id="PS51664"/>
    </source>
</evidence>
<evidence type="ECO:0000313" key="2">
    <source>
        <dbReference type="EMBL" id="MCZ0857785.1"/>
    </source>
</evidence>